<evidence type="ECO:0000256" key="5">
    <source>
        <dbReference type="ARBA" id="ARBA00023136"/>
    </source>
</evidence>
<evidence type="ECO:0000313" key="8">
    <source>
        <dbReference type="Proteomes" id="UP000002453"/>
    </source>
</evidence>
<dbReference type="GO" id="GO:0033013">
    <property type="term" value="P:tetrapyrrole metabolic process"/>
    <property type="evidence" value="ECO:0007669"/>
    <property type="project" value="UniProtKB-ARBA"/>
</dbReference>
<reference evidence="7 8" key="1">
    <citation type="journal article" date="2009" name="J. Bacteriol.">
        <title>The genome of Thermosipho africanus TCF52B: lateral genetic connections to the Firmicutes and Archaea.</title>
        <authorList>
            <person name="Nesboe C.L."/>
            <person name="Bapteste E."/>
            <person name="Curtis B."/>
            <person name="Dahle H."/>
            <person name="Lopez P."/>
            <person name="Macleod D."/>
            <person name="Dlutek M."/>
            <person name="Bowman S."/>
            <person name="Zhaxybayeva O."/>
            <person name="Birkeland N.-K."/>
            <person name="Doolittle W.F."/>
        </authorList>
    </citation>
    <scope>NUCLEOTIDE SEQUENCE [LARGE SCALE GENOMIC DNA]</scope>
    <source>
        <strain evidence="7 8">TCF52B</strain>
    </source>
</reference>
<dbReference type="PIRSF" id="PIRSF005859">
    <property type="entry name" value="PBR"/>
    <property type="match status" value="1"/>
</dbReference>
<dbReference type="InterPro" id="IPR004307">
    <property type="entry name" value="TspO_MBR"/>
</dbReference>
<dbReference type="HOGENOM" id="CLU_091805_2_0_0"/>
<dbReference type="eggNOG" id="COG3476">
    <property type="taxonomic scope" value="Bacteria"/>
</dbReference>
<feature type="transmembrane region" description="Helical" evidence="6">
    <location>
        <begin position="108"/>
        <end position="129"/>
    </location>
</feature>
<feature type="transmembrane region" description="Helical" evidence="6">
    <location>
        <begin position="136"/>
        <end position="159"/>
    </location>
</feature>
<comment type="subcellular location">
    <subcellularLocation>
        <location evidence="1">Membrane</location>
        <topology evidence="1">Multi-pass membrane protein</topology>
    </subcellularLocation>
</comment>
<evidence type="ECO:0000313" key="7">
    <source>
        <dbReference type="EMBL" id="ACJ76415.1"/>
    </source>
</evidence>
<keyword evidence="8" id="KW-1185">Reference proteome</keyword>
<keyword evidence="5 6" id="KW-0472">Membrane</keyword>
<name>B7IEI8_THEAB</name>
<dbReference type="PANTHER" id="PTHR10057">
    <property type="entry name" value="PERIPHERAL-TYPE BENZODIAZEPINE RECEPTOR"/>
    <property type="match status" value="1"/>
</dbReference>
<comment type="similarity">
    <text evidence="2">Belongs to the TspO/BZRP family.</text>
</comment>
<dbReference type="AlphaFoldDB" id="B7IEI8"/>
<dbReference type="OrthoDB" id="9795496at2"/>
<dbReference type="KEGG" id="taf:THA_1994"/>
<proteinExistence type="inferred from homology"/>
<dbReference type="Proteomes" id="UP000002453">
    <property type="component" value="Chromosome"/>
</dbReference>
<accession>B7IEI8</accession>
<protein>
    <submittedName>
        <fullName evidence="7">Integral membrane protein</fullName>
    </submittedName>
</protein>
<dbReference type="GO" id="GO:0016020">
    <property type="term" value="C:membrane"/>
    <property type="evidence" value="ECO:0007669"/>
    <property type="project" value="UniProtKB-SubCell"/>
</dbReference>
<feature type="transmembrane region" description="Helical" evidence="6">
    <location>
        <begin position="51"/>
        <end position="71"/>
    </location>
</feature>
<evidence type="ECO:0000256" key="2">
    <source>
        <dbReference type="ARBA" id="ARBA00007524"/>
    </source>
</evidence>
<dbReference type="InterPro" id="IPR038330">
    <property type="entry name" value="TspO/MBR-related_sf"/>
</dbReference>
<evidence type="ECO:0000256" key="1">
    <source>
        <dbReference type="ARBA" id="ARBA00004141"/>
    </source>
</evidence>
<sequence>MEKQNKKKIFKLILSIVLTLLIGFIGSLITNKSLDTWYNTIKKPSFNPPNWLFAPVWTILFIMIGLSFYFVWERGFGNKVKTLLFVFLLQLVLNLLWSYSFFGLTNPLLAFIVIIILWIAILINIIIFYKVSKIAGFLLIPYILWVSFASILNLAIVILN</sequence>
<dbReference type="FunFam" id="1.20.1260.100:FF:000001">
    <property type="entry name" value="translocator protein 2"/>
    <property type="match status" value="1"/>
</dbReference>
<gene>
    <name evidence="7" type="ordered locus">THA_1994</name>
</gene>
<dbReference type="CDD" id="cd15904">
    <property type="entry name" value="TSPO_MBR"/>
    <property type="match status" value="1"/>
</dbReference>
<keyword evidence="3 6" id="KW-0812">Transmembrane</keyword>
<dbReference type="RefSeq" id="WP_004103070.1">
    <property type="nucleotide sequence ID" value="NC_011653.1"/>
</dbReference>
<evidence type="ECO:0000256" key="6">
    <source>
        <dbReference type="SAM" id="Phobius"/>
    </source>
</evidence>
<dbReference type="Pfam" id="PF03073">
    <property type="entry name" value="TspO_MBR"/>
    <property type="match status" value="1"/>
</dbReference>
<dbReference type="Gene3D" id="1.20.1260.100">
    <property type="entry name" value="TspO/MBR protein"/>
    <property type="match status" value="1"/>
</dbReference>
<feature type="transmembrane region" description="Helical" evidence="6">
    <location>
        <begin position="12"/>
        <end position="31"/>
    </location>
</feature>
<feature type="transmembrane region" description="Helical" evidence="6">
    <location>
        <begin position="83"/>
        <end position="102"/>
    </location>
</feature>
<dbReference type="EMBL" id="CP001185">
    <property type="protein sequence ID" value="ACJ76415.1"/>
    <property type="molecule type" value="Genomic_DNA"/>
</dbReference>
<dbReference type="PANTHER" id="PTHR10057:SF0">
    <property type="entry name" value="TRANSLOCATOR PROTEIN"/>
    <property type="match status" value="1"/>
</dbReference>
<evidence type="ECO:0000256" key="4">
    <source>
        <dbReference type="ARBA" id="ARBA00022989"/>
    </source>
</evidence>
<organism evidence="7 8">
    <name type="scientific">Thermosipho africanus (strain TCF52B)</name>
    <dbReference type="NCBI Taxonomy" id="484019"/>
    <lineage>
        <taxon>Bacteria</taxon>
        <taxon>Thermotogati</taxon>
        <taxon>Thermotogota</taxon>
        <taxon>Thermotogae</taxon>
        <taxon>Thermotogales</taxon>
        <taxon>Fervidobacteriaceae</taxon>
        <taxon>Thermosipho</taxon>
    </lineage>
</organism>
<keyword evidence="4 6" id="KW-1133">Transmembrane helix</keyword>
<evidence type="ECO:0000256" key="3">
    <source>
        <dbReference type="ARBA" id="ARBA00022692"/>
    </source>
</evidence>